<sequence>MCFSGHGGLSLDLWFWYGICGFGLSSGHRLKLWRWLWDCGYGFAGMGLWWMSGSLVAPCNVWWVGEPISVLGVAATWVSGWGFWVDGCL</sequence>
<keyword evidence="1" id="KW-0812">Transmembrane</keyword>
<dbReference type="EMBL" id="OIVN01006344">
    <property type="protein sequence ID" value="SPD31066.1"/>
    <property type="molecule type" value="Genomic_DNA"/>
</dbReference>
<name>A0A2N9J0H4_FAGSY</name>
<keyword evidence="1" id="KW-1133">Transmembrane helix</keyword>
<accession>A0A2N9J0H4</accession>
<evidence type="ECO:0000256" key="1">
    <source>
        <dbReference type="SAM" id="Phobius"/>
    </source>
</evidence>
<gene>
    <name evidence="2" type="ORF">FSB_LOCUS58948</name>
</gene>
<organism evidence="2">
    <name type="scientific">Fagus sylvatica</name>
    <name type="common">Beechnut</name>
    <dbReference type="NCBI Taxonomy" id="28930"/>
    <lineage>
        <taxon>Eukaryota</taxon>
        <taxon>Viridiplantae</taxon>
        <taxon>Streptophyta</taxon>
        <taxon>Embryophyta</taxon>
        <taxon>Tracheophyta</taxon>
        <taxon>Spermatophyta</taxon>
        <taxon>Magnoliopsida</taxon>
        <taxon>eudicotyledons</taxon>
        <taxon>Gunneridae</taxon>
        <taxon>Pentapetalae</taxon>
        <taxon>rosids</taxon>
        <taxon>fabids</taxon>
        <taxon>Fagales</taxon>
        <taxon>Fagaceae</taxon>
        <taxon>Fagus</taxon>
    </lineage>
</organism>
<reference evidence="2" key="1">
    <citation type="submission" date="2018-02" db="EMBL/GenBank/DDBJ databases">
        <authorList>
            <person name="Cohen D.B."/>
            <person name="Kent A.D."/>
        </authorList>
    </citation>
    <scope>NUCLEOTIDE SEQUENCE</scope>
</reference>
<feature type="transmembrane region" description="Helical" evidence="1">
    <location>
        <begin position="42"/>
        <end position="63"/>
    </location>
</feature>
<evidence type="ECO:0008006" key="3">
    <source>
        <dbReference type="Google" id="ProtNLM"/>
    </source>
</evidence>
<proteinExistence type="predicted"/>
<keyword evidence="1" id="KW-0472">Membrane</keyword>
<protein>
    <recommendedName>
        <fullName evidence="3">Transmembrane protein</fullName>
    </recommendedName>
</protein>
<dbReference type="AlphaFoldDB" id="A0A2N9J0H4"/>
<feature type="transmembrane region" description="Helical" evidence="1">
    <location>
        <begin position="13"/>
        <end position="30"/>
    </location>
</feature>
<evidence type="ECO:0000313" key="2">
    <source>
        <dbReference type="EMBL" id="SPD31066.1"/>
    </source>
</evidence>